<dbReference type="Proteomes" id="UP000269945">
    <property type="component" value="Unassembled WGS sequence"/>
</dbReference>
<feature type="non-terminal residue" evidence="2">
    <location>
        <position position="151"/>
    </location>
</feature>
<name>A0A9X9M6E8_GULGU</name>
<dbReference type="EMBL" id="CYRY02043436">
    <property type="protein sequence ID" value="VCX37844.1"/>
    <property type="molecule type" value="Genomic_DNA"/>
</dbReference>
<dbReference type="AlphaFoldDB" id="A0A9X9M6E8"/>
<feature type="compositionally biased region" description="Basic residues" evidence="1">
    <location>
        <begin position="123"/>
        <end position="134"/>
    </location>
</feature>
<evidence type="ECO:0000313" key="2">
    <source>
        <dbReference type="EMBL" id="VCX37844.1"/>
    </source>
</evidence>
<feature type="region of interest" description="Disordered" evidence="1">
    <location>
        <begin position="43"/>
        <end position="151"/>
    </location>
</feature>
<organism evidence="2 3">
    <name type="scientific">Gulo gulo</name>
    <name type="common">Wolverine</name>
    <name type="synonym">Gluton</name>
    <dbReference type="NCBI Taxonomy" id="48420"/>
    <lineage>
        <taxon>Eukaryota</taxon>
        <taxon>Metazoa</taxon>
        <taxon>Chordata</taxon>
        <taxon>Craniata</taxon>
        <taxon>Vertebrata</taxon>
        <taxon>Euteleostomi</taxon>
        <taxon>Mammalia</taxon>
        <taxon>Eutheria</taxon>
        <taxon>Laurasiatheria</taxon>
        <taxon>Carnivora</taxon>
        <taxon>Caniformia</taxon>
        <taxon>Musteloidea</taxon>
        <taxon>Mustelidae</taxon>
        <taxon>Guloninae</taxon>
        <taxon>Gulo</taxon>
    </lineage>
</organism>
<protein>
    <submittedName>
        <fullName evidence="2">Uncharacterized protein</fullName>
    </submittedName>
</protein>
<accession>A0A9X9M6E8</accession>
<evidence type="ECO:0000313" key="3">
    <source>
        <dbReference type="Proteomes" id="UP000269945"/>
    </source>
</evidence>
<comment type="caution">
    <text evidence="2">The sequence shown here is derived from an EMBL/GenBank/DDBJ whole genome shotgun (WGS) entry which is preliminary data.</text>
</comment>
<keyword evidence="3" id="KW-1185">Reference proteome</keyword>
<sequence length="151" mass="15849">MFGTVRSGLRCPRSRWPVCPGPFGGRPQHLAPHLRPCPRAACPRGAPKLSGRRLSVASGGIPTESRSPRNRTRPEPCPALWSLAKPGAAAQVRSPTETDGEFTGHARSRAGPECPGGGVSRCGGRRPRRARRSPAGRSAAALFPTLSGGSE</sequence>
<gene>
    <name evidence="2" type="ORF">BN2614_LOCUS2</name>
</gene>
<proteinExistence type="predicted"/>
<reference evidence="2 3" key="1">
    <citation type="submission" date="2018-10" db="EMBL/GenBank/DDBJ databases">
        <authorList>
            <person name="Ekblom R."/>
            <person name="Jareborg N."/>
        </authorList>
    </citation>
    <scope>NUCLEOTIDE SEQUENCE [LARGE SCALE GENOMIC DNA]</scope>
    <source>
        <tissue evidence="2">Muscle</tissue>
    </source>
</reference>
<evidence type="ECO:0000256" key="1">
    <source>
        <dbReference type="SAM" id="MobiDB-lite"/>
    </source>
</evidence>